<dbReference type="Proteomes" id="UP000789920">
    <property type="component" value="Unassembled WGS sequence"/>
</dbReference>
<evidence type="ECO:0000313" key="2">
    <source>
        <dbReference type="Proteomes" id="UP000789920"/>
    </source>
</evidence>
<comment type="caution">
    <text evidence="1">The sequence shown here is derived from an EMBL/GenBank/DDBJ whole genome shotgun (WGS) entry which is preliminary data.</text>
</comment>
<dbReference type="EMBL" id="CAJVQC010016885">
    <property type="protein sequence ID" value="CAG8680625.1"/>
    <property type="molecule type" value="Genomic_DNA"/>
</dbReference>
<feature type="non-terminal residue" evidence="1">
    <location>
        <position position="1"/>
    </location>
</feature>
<organism evidence="1 2">
    <name type="scientific">Racocetra persica</name>
    <dbReference type="NCBI Taxonomy" id="160502"/>
    <lineage>
        <taxon>Eukaryota</taxon>
        <taxon>Fungi</taxon>
        <taxon>Fungi incertae sedis</taxon>
        <taxon>Mucoromycota</taxon>
        <taxon>Glomeromycotina</taxon>
        <taxon>Glomeromycetes</taxon>
        <taxon>Diversisporales</taxon>
        <taxon>Gigasporaceae</taxon>
        <taxon>Racocetra</taxon>
    </lineage>
</organism>
<evidence type="ECO:0000313" key="1">
    <source>
        <dbReference type="EMBL" id="CAG8680625.1"/>
    </source>
</evidence>
<name>A0ACA9NXV5_9GLOM</name>
<reference evidence="1" key="1">
    <citation type="submission" date="2021-06" db="EMBL/GenBank/DDBJ databases">
        <authorList>
            <person name="Kallberg Y."/>
            <person name="Tangrot J."/>
            <person name="Rosling A."/>
        </authorList>
    </citation>
    <scope>NUCLEOTIDE SEQUENCE</scope>
    <source>
        <strain evidence="1">MA461A</strain>
    </source>
</reference>
<accession>A0ACA9NXV5</accession>
<keyword evidence="2" id="KW-1185">Reference proteome</keyword>
<proteinExistence type="predicted"/>
<sequence>REWKCKNPIEATIASQASTHDLPSGLKKEMGKWRGRFYVFAAEAKAMNEEW</sequence>
<protein>
    <submittedName>
        <fullName evidence="1">7567_t:CDS:1</fullName>
    </submittedName>
</protein>
<gene>
    <name evidence="1" type="ORF">RPERSI_LOCUS9099</name>
</gene>